<dbReference type="CDD" id="cd18791">
    <property type="entry name" value="SF2_C_RHA"/>
    <property type="match status" value="1"/>
</dbReference>
<dbReference type="GO" id="GO:0004386">
    <property type="term" value="F:helicase activity"/>
    <property type="evidence" value="ECO:0007669"/>
    <property type="project" value="TreeGrafter"/>
</dbReference>
<dbReference type="SUPFAM" id="SSF52540">
    <property type="entry name" value="P-loop containing nucleoside triphosphate hydrolases"/>
    <property type="match status" value="1"/>
</dbReference>
<dbReference type="EMBL" id="MPUH01001459">
    <property type="protein sequence ID" value="OMJ67657.1"/>
    <property type="molecule type" value="Genomic_DNA"/>
</dbReference>
<accession>A0A1R2AT14</accession>
<proteinExistence type="predicted"/>
<dbReference type="AlphaFoldDB" id="A0A1R2AT14"/>
<keyword evidence="2" id="KW-0067">ATP-binding</keyword>
<dbReference type="Proteomes" id="UP000187209">
    <property type="component" value="Unassembled WGS sequence"/>
</dbReference>
<dbReference type="InterPro" id="IPR011545">
    <property type="entry name" value="DEAD/DEAH_box_helicase_dom"/>
</dbReference>
<feature type="domain" description="Helicase C-terminal" evidence="4">
    <location>
        <begin position="214"/>
        <end position="382"/>
    </location>
</feature>
<gene>
    <name evidence="5" type="ORF">SteCoe_35122</name>
</gene>
<comment type="caution">
    <text evidence="5">The sequence shown here is derived from an EMBL/GenBank/DDBJ whole genome shotgun (WGS) entry which is preliminary data.</text>
</comment>
<dbReference type="Gene3D" id="3.40.50.300">
    <property type="entry name" value="P-loop containing nucleotide triphosphate hydrolases"/>
    <property type="match status" value="2"/>
</dbReference>
<reference evidence="5 6" key="1">
    <citation type="submission" date="2016-11" db="EMBL/GenBank/DDBJ databases">
        <title>The macronuclear genome of Stentor coeruleus: a giant cell with tiny introns.</title>
        <authorList>
            <person name="Slabodnick M."/>
            <person name="Ruby J.G."/>
            <person name="Reiff S.B."/>
            <person name="Swart E.C."/>
            <person name="Gosai S."/>
            <person name="Prabakaran S."/>
            <person name="Witkowska E."/>
            <person name="Larue G.E."/>
            <person name="Fisher S."/>
            <person name="Freeman R.M."/>
            <person name="Gunawardena J."/>
            <person name="Chu W."/>
            <person name="Stover N.A."/>
            <person name="Gregory B.D."/>
            <person name="Nowacki M."/>
            <person name="Derisi J."/>
            <person name="Roy S.W."/>
            <person name="Marshall W.F."/>
            <person name="Sood P."/>
        </authorList>
    </citation>
    <scope>NUCLEOTIDE SEQUENCE [LARGE SCALE GENOMIC DNA]</scope>
    <source>
        <strain evidence="5">WM001</strain>
    </source>
</reference>
<dbReference type="Pfam" id="PF00270">
    <property type="entry name" value="DEAD"/>
    <property type="match status" value="1"/>
</dbReference>
<dbReference type="Gene3D" id="1.20.120.1080">
    <property type="match status" value="1"/>
</dbReference>
<evidence type="ECO:0000313" key="5">
    <source>
        <dbReference type="EMBL" id="OMJ67657.1"/>
    </source>
</evidence>
<feature type="domain" description="Helicase ATP-binding" evidence="3">
    <location>
        <begin position="37"/>
        <end position="194"/>
    </location>
</feature>
<dbReference type="InterPro" id="IPR001650">
    <property type="entry name" value="Helicase_C-like"/>
</dbReference>
<protein>
    <recommendedName>
        <fullName evidence="7">RNA helicase</fullName>
    </recommendedName>
</protein>
<keyword evidence="6" id="KW-1185">Reference proteome</keyword>
<evidence type="ECO:0000259" key="4">
    <source>
        <dbReference type="PROSITE" id="PS51194"/>
    </source>
</evidence>
<dbReference type="OrthoDB" id="10253254at2759"/>
<dbReference type="InterPro" id="IPR007502">
    <property type="entry name" value="Helicase-assoc_dom"/>
</dbReference>
<dbReference type="SMART" id="SM00487">
    <property type="entry name" value="DEXDc"/>
    <property type="match status" value="1"/>
</dbReference>
<dbReference type="PROSITE" id="PS51192">
    <property type="entry name" value="HELICASE_ATP_BIND_1"/>
    <property type="match status" value="1"/>
</dbReference>
<dbReference type="GO" id="GO:0005524">
    <property type="term" value="F:ATP binding"/>
    <property type="evidence" value="ECO:0007669"/>
    <property type="project" value="UniProtKB-KW"/>
</dbReference>
<dbReference type="SMART" id="SM00490">
    <property type="entry name" value="HELICc"/>
    <property type="match status" value="1"/>
</dbReference>
<evidence type="ECO:0000256" key="2">
    <source>
        <dbReference type="ARBA" id="ARBA00022840"/>
    </source>
</evidence>
<evidence type="ECO:0000313" key="6">
    <source>
        <dbReference type="Proteomes" id="UP000187209"/>
    </source>
</evidence>
<organism evidence="5 6">
    <name type="scientific">Stentor coeruleus</name>
    <dbReference type="NCBI Taxonomy" id="5963"/>
    <lineage>
        <taxon>Eukaryota</taxon>
        <taxon>Sar</taxon>
        <taxon>Alveolata</taxon>
        <taxon>Ciliophora</taxon>
        <taxon>Postciliodesmatophora</taxon>
        <taxon>Heterotrichea</taxon>
        <taxon>Heterotrichida</taxon>
        <taxon>Stentoridae</taxon>
        <taxon>Stentor</taxon>
    </lineage>
</organism>
<dbReference type="PANTHER" id="PTHR18934:SF136">
    <property type="entry name" value="ATP-DEPENDENT RNA HELICASE DHX35-RELATED"/>
    <property type="match status" value="1"/>
</dbReference>
<name>A0A1R2AT14_9CILI</name>
<dbReference type="Pfam" id="PF07717">
    <property type="entry name" value="OB_NTP_bind"/>
    <property type="match status" value="1"/>
</dbReference>
<dbReference type="GO" id="GO:0003723">
    <property type="term" value="F:RNA binding"/>
    <property type="evidence" value="ECO:0007669"/>
    <property type="project" value="TreeGrafter"/>
</dbReference>
<dbReference type="Pfam" id="PF00271">
    <property type="entry name" value="Helicase_C"/>
    <property type="match status" value="1"/>
</dbReference>
<evidence type="ECO:0000259" key="3">
    <source>
        <dbReference type="PROSITE" id="PS51192"/>
    </source>
</evidence>
<dbReference type="CDD" id="cd17917">
    <property type="entry name" value="DEXHc_RHA-like"/>
    <property type="match status" value="1"/>
</dbReference>
<evidence type="ECO:0008006" key="7">
    <source>
        <dbReference type="Google" id="ProtNLM"/>
    </source>
</evidence>
<dbReference type="PROSITE" id="PS51194">
    <property type="entry name" value="HELICASE_CTER"/>
    <property type="match status" value="1"/>
</dbReference>
<evidence type="ECO:0000256" key="1">
    <source>
        <dbReference type="ARBA" id="ARBA00022741"/>
    </source>
</evidence>
<dbReference type="PANTHER" id="PTHR18934">
    <property type="entry name" value="ATP-DEPENDENT RNA HELICASE"/>
    <property type="match status" value="1"/>
</dbReference>
<dbReference type="Pfam" id="PF21010">
    <property type="entry name" value="HA2_C"/>
    <property type="match status" value="1"/>
</dbReference>
<dbReference type="InterPro" id="IPR027417">
    <property type="entry name" value="P-loop_NTPase"/>
</dbReference>
<keyword evidence="1" id="KW-0547">Nucleotide-binding</keyword>
<dbReference type="InterPro" id="IPR011709">
    <property type="entry name" value="DEAD-box_helicase_OB_fold"/>
</dbReference>
<dbReference type="SMART" id="SM00847">
    <property type="entry name" value="HA2"/>
    <property type="match status" value="1"/>
</dbReference>
<sequence>MDEDYLEDLRLEKDSDPYITGPDKRSLPILRYKLHILYLVENNNVVVISGETGSGKSTQIPRFLYEAGWNRQICVVESRRIGAVSLAARLSVEIPRAVGYRIRFDDKTNSETRIVYVTDGVLLKEIQKDPLLQDYSVVILDDVHERTANIDLLLGLCKKILLKRSDLKIIITSATLDAESFLSHFSDFSTQALSIEGKLFPVDVYYLKEPCSNYIEKSIETVQAISQTQAPGDILVFLTGQEDISIFQSQFHLHKNLEVLPLYSSLPIEDQMKVFQPSIGKRKVIAATNIAETALTIEGVLYVIDCCFCKMKYYKNGIEWLSVYPISKSQAIQRAGRAGRLRPGKCYRLCTENNYNSLSDSCLPEILRVDLSQPIIYLKTLGIHNMPNFPFINPPNKTSIVEAFELLHSLNVIDESGLLSQDVGKMISEFPINMKLAVMLVKSCGENFRCSQEMLSIVSMMSVQNIFSTRTPEAIVASKVKIGAKEGDHVTMLNILESFYRINNFNDRKRFCIEFKLNMRALQRAARIKDQLKKIMQKLKLRTISCECDVESILRCLVTGLFMNAAQREPNGIYKTLKSNDDYHLHPSSVLNLVKPPWIVFTEVLQTDKMYLLDSSEIDADWLFELAPNYFEDLRNTKIHIQHKKLKGNT</sequence>
<dbReference type="InterPro" id="IPR014001">
    <property type="entry name" value="Helicase_ATP-bd"/>
</dbReference>